<dbReference type="SUPFAM" id="SSF48726">
    <property type="entry name" value="Immunoglobulin"/>
    <property type="match status" value="1"/>
</dbReference>
<dbReference type="WBParaSite" id="maker-E.canG7_contigs_7383-snap-gene-0.16-mRNA-1">
    <property type="protein sequence ID" value="maker-E.canG7_contigs_7383-snap-gene-0.16-mRNA-1"/>
    <property type="gene ID" value="EcG7_05998"/>
</dbReference>
<evidence type="ECO:0000259" key="3">
    <source>
        <dbReference type="PROSITE" id="PS50106"/>
    </source>
</evidence>
<dbReference type="InterPro" id="IPR036034">
    <property type="entry name" value="PDZ_sf"/>
</dbReference>
<feature type="region of interest" description="Disordered" evidence="1">
    <location>
        <begin position="107"/>
        <end position="131"/>
    </location>
</feature>
<dbReference type="InterPro" id="IPR036179">
    <property type="entry name" value="Ig-like_dom_sf"/>
</dbReference>
<feature type="domain" description="PDZ" evidence="3">
    <location>
        <begin position="7"/>
        <end position="101"/>
    </location>
</feature>
<feature type="region of interest" description="Disordered" evidence="1">
    <location>
        <begin position="365"/>
        <end position="384"/>
    </location>
</feature>
<name>A0A915EYI6_9CEST</name>
<protein>
    <submittedName>
        <fullName evidence="5">PDZ domain-containing protein</fullName>
    </submittedName>
</protein>
<dbReference type="InterPro" id="IPR001478">
    <property type="entry name" value="PDZ"/>
</dbReference>
<dbReference type="PROSITE" id="PS50106">
    <property type="entry name" value="PDZ"/>
    <property type="match status" value="1"/>
</dbReference>
<keyword evidence="2" id="KW-0812">Transmembrane</keyword>
<proteinExistence type="predicted"/>
<dbReference type="AlphaFoldDB" id="A0A915EYI6"/>
<evidence type="ECO:0000256" key="2">
    <source>
        <dbReference type="SAM" id="Phobius"/>
    </source>
</evidence>
<reference evidence="5" key="1">
    <citation type="submission" date="2022-11" db="UniProtKB">
        <authorList>
            <consortium name="WormBaseParasite"/>
        </authorList>
    </citation>
    <scope>IDENTIFICATION</scope>
</reference>
<organism evidence="4 5">
    <name type="scientific">Echinococcus canadensis</name>
    <dbReference type="NCBI Taxonomy" id="519352"/>
    <lineage>
        <taxon>Eukaryota</taxon>
        <taxon>Metazoa</taxon>
        <taxon>Spiralia</taxon>
        <taxon>Lophotrochozoa</taxon>
        <taxon>Platyhelminthes</taxon>
        <taxon>Cestoda</taxon>
        <taxon>Eucestoda</taxon>
        <taxon>Cyclophyllidea</taxon>
        <taxon>Taeniidae</taxon>
        <taxon>Echinococcus</taxon>
        <taxon>Echinococcus canadensis group</taxon>
    </lineage>
</organism>
<feature type="compositionally biased region" description="Basic and acidic residues" evidence="1">
    <location>
        <begin position="181"/>
        <end position="199"/>
    </location>
</feature>
<keyword evidence="4" id="KW-1185">Reference proteome</keyword>
<evidence type="ECO:0000313" key="4">
    <source>
        <dbReference type="Proteomes" id="UP000887562"/>
    </source>
</evidence>
<dbReference type="Gene3D" id="2.30.42.10">
    <property type="match status" value="1"/>
</dbReference>
<feature type="region of interest" description="Disordered" evidence="1">
    <location>
        <begin position="143"/>
        <end position="220"/>
    </location>
</feature>
<evidence type="ECO:0000256" key="1">
    <source>
        <dbReference type="SAM" id="MobiDB-lite"/>
    </source>
</evidence>
<feature type="transmembrane region" description="Helical" evidence="2">
    <location>
        <begin position="539"/>
        <end position="560"/>
    </location>
</feature>
<dbReference type="SUPFAM" id="SSF50156">
    <property type="entry name" value="PDZ domain-like"/>
    <property type="match status" value="1"/>
</dbReference>
<evidence type="ECO:0000313" key="5">
    <source>
        <dbReference type="WBParaSite" id="maker-E.canG7_contigs_7383-snap-gene-0.16-mRNA-1"/>
    </source>
</evidence>
<sequence>MGGGLARYELRRDRNSDRWGFKITTCGNFTYITGVYENTPAARAGVGLNTIMVTINGIPCVVNTISMKTCTLFLENVSHDQICQAIQKADRYMTLVTRRPCSDEVGKVDENTRHMALKASNTAGDHEDMPKSTKEIENKQHLKFKKHSENDHLSQPKEREEVKEKTSSKHHSESVMPLHETNMDESRNNEKKKRTPQDQRRRRSSSDVKGSANRPTSEVVENETTRNMALFLVAVVVLGFLDIGQADRISLVALPSRFPQNGSRLHLICQHHYESRFNIVWKRNGLDVGEKCLSYRQIKTPIQCFENETSVEWILNPVTYATRGIWSCSHGSQTASVDIVVNVPQILSPPFIELPVVSAMQSASSSTSESKSGGQFELGTGSRSDPLDLIRGRSRGIKGFVFECSSRCASETRHLMWSFVNSTLPRKHPSSKVTHVETRHCPEGLSSAKSRALITCTYDSNGQSQPLNWEPEFSVPVDLRLSLIGLNIVYCSTDQPDRVPSTGRYWCSDSLYNGNSTAACTYVLCDGPQPPVLTSGEQIAIQIAAFLLICITVAVCVFTWRSFRSEKAGCMNPYNGIVPSHQQEAQMEIVL</sequence>
<dbReference type="Proteomes" id="UP000887562">
    <property type="component" value="Unplaced"/>
</dbReference>
<feature type="compositionally biased region" description="Basic and acidic residues" evidence="1">
    <location>
        <begin position="147"/>
        <end position="173"/>
    </location>
</feature>
<accession>A0A915EYI6</accession>
<keyword evidence="2" id="KW-0472">Membrane</keyword>
<keyword evidence="2" id="KW-1133">Transmembrane helix</keyword>